<keyword evidence="2" id="KW-0472">Membrane</keyword>
<reference evidence="4 5" key="1">
    <citation type="submission" date="2018-08" db="EMBL/GenBank/DDBJ databases">
        <title>A genome reference for cultivated species of the human gut microbiota.</title>
        <authorList>
            <person name="Zou Y."/>
            <person name="Xue W."/>
            <person name="Luo G."/>
        </authorList>
    </citation>
    <scope>NUCLEOTIDE SEQUENCE [LARGE SCALE GENOMIC DNA]</scope>
    <source>
        <strain evidence="4 5">TF08-11</strain>
    </source>
</reference>
<comment type="similarity">
    <text evidence="1">Belongs to the EamA transporter family.</text>
</comment>
<feature type="transmembrane region" description="Helical" evidence="2">
    <location>
        <begin position="12"/>
        <end position="30"/>
    </location>
</feature>
<feature type="domain" description="EamA" evidence="3">
    <location>
        <begin position="150"/>
        <end position="280"/>
    </location>
</feature>
<keyword evidence="2" id="KW-0812">Transmembrane</keyword>
<organism evidence="4 5">
    <name type="scientific">Faecalicoccus pleomorphus</name>
    <dbReference type="NCBI Taxonomy" id="1323"/>
    <lineage>
        <taxon>Bacteria</taxon>
        <taxon>Bacillati</taxon>
        <taxon>Bacillota</taxon>
        <taxon>Erysipelotrichia</taxon>
        <taxon>Erysipelotrichales</taxon>
        <taxon>Erysipelotrichaceae</taxon>
        <taxon>Faecalicoccus</taxon>
    </lineage>
</organism>
<dbReference type="Gene3D" id="1.10.3730.20">
    <property type="match status" value="1"/>
</dbReference>
<dbReference type="Proteomes" id="UP000260721">
    <property type="component" value="Unassembled WGS sequence"/>
</dbReference>
<evidence type="ECO:0000313" key="4">
    <source>
        <dbReference type="EMBL" id="RGD76010.1"/>
    </source>
</evidence>
<dbReference type="Pfam" id="PF00892">
    <property type="entry name" value="EamA"/>
    <property type="match status" value="1"/>
</dbReference>
<feature type="transmembrane region" description="Helical" evidence="2">
    <location>
        <begin position="210"/>
        <end position="229"/>
    </location>
</feature>
<evidence type="ECO:0000313" key="5">
    <source>
        <dbReference type="Proteomes" id="UP000260721"/>
    </source>
</evidence>
<proteinExistence type="inferred from homology"/>
<keyword evidence="2" id="KW-1133">Transmembrane helix</keyword>
<protein>
    <submittedName>
        <fullName evidence="4">DMT family transporter</fullName>
    </submittedName>
</protein>
<comment type="caution">
    <text evidence="4">The sequence shown here is derived from an EMBL/GenBank/DDBJ whole genome shotgun (WGS) entry which is preliminary data.</text>
</comment>
<dbReference type="AlphaFoldDB" id="A0A3E3E380"/>
<evidence type="ECO:0000259" key="3">
    <source>
        <dbReference type="Pfam" id="PF00892"/>
    </source>
</evidence>
<dbReference type="InterPro" id="IPR037185">
    <property type="entry name" value="EmrE-like"/>
</dbReference>
<evidence type="ECO:0000256" key="2">
    <source>
        <dbReference type="SAM" id="Phobius"/>
    </source>
</evidence>
<name>A0A3E3E380_9FIRM</name>
<dbReference type="InterPro" id="IPR000620">
    <property type="entry name" value="EamA_dom"/>
</dbReference>
<feature type="transmembrane region" description="Helical" evidence="2">
    <location>
        <begin position="66"/>
        <end position="86"/>
    </location>
</feature>
<evidence type="ECO:0000256" key="1">
    <source>
        <dbReference type="ARBA" id="ARBA00007362"/>
    </source>
</evidence>
<feature type="transmembrane region" description="Helical" evidence="2">
    <location>
        <begin position="42"/>
        <end position="60"/>
    </location>
</feature>
<feature type="transmembrane region" description="Helical" evidence="2">
    <location>
        <begin position="177"/>
        <end position="198"/>
    </location>
</feature>
<feature type="transmembrane region" description="Helical" evidence="2">
    <location>
        <begin position="121"/>
        <end position="139"/>
    </location>
</feature>
<gene>
    <name evidence="4" type="ORF">DXC78_08205</name>
</gene>
<feature type="transmembrane region" description="Helical" evidence="2">
    <location>
        <begin position="235"/>
        <end position="257"/>
    </location>
</feature>
<dbReference type="SUPFAM" id="SSF103481">
    <property type="entry name" value="Multidrug resistance efflux transporter EmrE"/>
    <property type="match status" value="2"/>
</dbReference>
<feature type="transmembrane region" description="Helical" evidence="2">
    <location>
        <begin position="98"/>
        <end position="115"/>
    </location>
</feature>
<dbReference type="EMBL" id="QUSK01000017">
    <property type="protein sequence ID" value="RGD76010.1"/>
    <property type="molecule type" value="Genomic_DNA"/>
</dbReference>
<dbReference type="GO" id="GO:0016020">
    <property type="term" value="C:membrane"/>
    <property type="evidence" value="ECO:0007669"/>
    <property type="project" value="InterPro"/>
</dbReference>
<accession>A0A3E3E380</accession>
<dbReference type="STRING" id="1123313.GCA_000420345_01654"/>
<sequence length="281" mass="31998">MLNCVFKENDMAFLVLAILCSTAISVFLRMSNNKEHSLYGKLVCNYVTCSLCALLFSRVFRWNETTLVLGTVNGLLLVMSLYLMQLSMKLNGIALTGLYGRLGVCVPLLFSVFLFHEIPTWLQLIGMALSFLSIVLFFYQSKINFKLGLTLLVFMIVSGLIDTMSKIYQFYGEPSLASQYFFLSFFMAAILSFILMVIKKQKIAKNEILYGFLIGVPNYLSSYFLLISLNELPSIIVYPMYSMLTIMTISLCGYFFFKEKINKEMMMTFALIMISIGLLNI</sequence>